<keyword evidence="2" id="KW-0503">Monooxygenase</keyword>
<feature type="domain" description="ABM" evidence="1">
    <location>
        <begin position="17"/>
        <end position="69"/>
    </location>
</feature>
<evidence type="ECO:0000259" key="1">
    <source>
        <dbReference type="Pfam" id="PF03992"/>
    </source>
</evidence>
<reference evidence="2 3" key="1">
    <citation type="submission" date="2023-05" db="EMBL/GenBank/DDBJ databases">
        <title>Glutamicibacter sp. B1, complete genome.</title>
        <authorList>
            <person name="Long Y.H."/>
            <person name="Fang T."/>
            <person name="Li X.Y."/>
        </authorList>
    </citation>
    <scope>NUCLEOTIDE SEQUENCE [LARGE SCALE GENOMIC DNA]</scope>
    <source>
        <strain evidence="2 3">B1</strain>
    </source>
</reference>
<dbReference type="EMBL" id="CP125942">
    <property type="protein sequence ID" value="XAO46670.1"/>
    <property type="molecule type" value="Genomic_DNA"/>
</dbReference>
<dbReference type="InterPro" id="IPR007138">
    <property type="entry name" value="ABM_dom"/>
</dbReference>
<keyword evidence="2" id="KW-0560">Oxidoreductase</keyword>
<dbReference type="GO" id="GO:0004497">
    <property type="term" value="F:monooxygenase activity"/>
    <property type="evidence" value="ECO:0007669"/>
    <property type="project" value="UniProtKB-KW"/>
</dbReference>
<dbReference type="AlphaFoldDB" id="A0AAU6WG62"/>
<sequence length="92" mass="10341">MGIVSLSGHLICANQSEADAVVELLPEHIRLTRQEPGCLSFQVTPAQDPWTWIVAEEFTDAQAFEAHQQRVRTSYWGQGTAGIKREYRIEGL</sequence>
<dbReference type="InterPro" id="IPR011008">
    <property type="entry name" value="Dimeric_a/b-barrel"/>
</dbReference>
<proteinExistence type="predicted"/>
<dbReference type="RefSeq" id="WP_345473150.1">
    <property type="nucleotide sequence ID" value="NZ_CP125942.1"/>
</dbReference>
<accession>A0AAU6WG62</accession>
<protein>
    <submittedName>
        <fullName evidence="2">Antibiotic biosynthesis monooxygenase</fullName>
    </submittedName>
</protein>
<dbReference type="Proteomes" id="UP001486888">
    <property type="component" value="Chromosome"/>
</dbReference>
<organism evidence="2 3">
    <name type="scientific">Glutamicibacter ectropisis</name>
    <dbReference type="NCBI Taxonomy" id="3046593"/>
    <lineage>
        <taxon>Bacteria</taxon>
        <taxon>Bacillati</taxon>
        <taxon>Actinomycetota</taxon>
        <taxon>Actinomycetes</taxon>
        <taxon>Micrococcales</taxon>
        <taxon>Micrococcaceae</taxon>
        <taxon>Glutamicibacter</taxon>
    </lineage>
</organism>
<name>A0AAU6WG62_9MICC</name>
<dbReference type="KEGG" id="gey:QMQ05_03820"/>
<dbReference type="SUPFAM" id="SSF54909">
    <property type="entry name" value="Dimeric alpha+beta barrel"/>
    <property type="match status" value="1"/>
</dbReference>
<dbReference type="Pfam" id="PF03992">
    <property type="entry name" value="ABM"/>
    <property type="match status" value="1"/>
</dbReference>
<dbReference type="Gene3D" id="3.30.70.100">
    <property type="match status" value="1"/>
</dbReference>
<evidence type="ECO:0000313" key="2">
    <source>
        <dbReference type="EMBL" id="XAO46670.1"/>
    </source>
</evidence>
<keyword evidence="3" id="KW-1185">Reference proteome</keyword>
<gene>
    <name evidence="2" type="ORF">QMQ05_03820</name>
</gene>
<evidence type="ECO:0000313" key="3">
    <source>
        <dbReference type="Proteomes" id="UP001486888"/>
    </source>
</evidence>